<dbReference type="Proteomes" id="UP000737402">
    <property type="component" value="Unassembled WGS sequence"/>
</dbReference>
<name>A0ABS2NWI0_9BACI</name>
<reference evidence="1 2" key="1">
    <citation type="submission" date="2021-01" db="EMBL/GenBank/DDBJ databases">
        <title>Genomic Encyclopedia of Type Strains, Phase IV (KMG-IV): sequencing the most valuable type-strain genomes for metagenomic binning, comparative biology and taxonomic classification.</title>
        <authorList>
            <person name="Goeker M."/>
        </authorList>
    </citation>
    <scope>NUCLEOTIDE SEQUENCE [LARGE SCALE GENOMIC DNA]</scope>
    <source>
        <strain evidence="1 2">DSM 25879</strain>
    </source>
</reference>
<proteinExistence type="predicted"/>
<comment type="caution">
    <text evidence="1">The sequence shown here is derived from an EMBL/GenBank/DDBJ whole genome shotgun (WGS) entry which is preliminary data.</text>
</comment>
<accession>A0ABS2NWI0</accession>
<dbReference type="EMBL" id="JAFBED010000001">
    <property type="protein sequence ID" value="MBM7618842.1"/>
    <property type="molecule type" value="Genomic_DNA"/>
</dbReference>
<protein>
    <submittedName>
        <fullName evidence="1">Uncharacterized protein</fullName>
    </submittedName>
</protein>
<keyword evidence="2" id="KW-1185">Reference proteome</keyword>
<organism evidence="1 2">
    <name type="scientific">Sutcliffiella tianshenii</name>
    <dbReference type="NCBI Taxonomy" id="1463404"/>
    <lineage>
        <taxon>Bacteria</taxon>
        <taxon>Bacillati</taxon>
        <taxon>Bacillota</taxon>
        <taxon>Bacilli</taxon>
        <taxon>Bacillales</taxon>
        <taxon>Bacillaceae</taxon>
        <taxon>Sutcliffiella</taxon>
    </lineage>
</organism>
<evidence type="ECO:0000313" key="2">
    <source>
        <dbReference type="Proteomes" id="UP000737402"/>
    </source>
</evidence>
<evidence type="ECO:0000313" key="1">
    <source>
        <dbReference type="EMBL" id="MBM7618842.1"/>
    </source>
</evidence>
<sequence>MEVKNRGEYLMPEPSIRLAKMWEDVDFFELQMEIKGLNCMIYIDIYTSNEDLEELRQGINNFSNSKGNEFIWTSGNDIENVTHFLSIRFFIHNNRGHIGIEIIADNKMEKPYHMRSNFFIITELNQLDDFAKKLERLINEDTIELESIIPANDRLV</sequence>
<gene>
    <name evidence="1" type="ORF">JOC95_000684</name>
</gene>